<feature type="chain" id="PRO_5030675044" evidence="2">
    <location>
        <begin position="45"/>
        <end position="138"/>
    </location>
</feature>
<evidence type="ECO:0000256" key="1">
    <source>
        <dbReference type="SAM" id="MobiDB-lite"/>
    </source>
</evidence>
<accession>A0A7S1S229</accession>
<evidence type="ECO:0000256" key="2">
    <source>
        <dbReference type="SAM" id="SignalP"/>
    </source>
</evidence>
<feature type="region of interest" description="Disordered" evidence="1">
    <location>
        <begin position="43"/>
        <end position="62"/>
    </location>
</feature>
<proteinExistence type="predicted"/>
<feature type="signal peptide" evidence="2">
    <location>
        <begin position="1"/>
        <end position="44"/>
    </location>
</feature>
<feature type="region of interest" description="Disordered" evidence="1">
    <location>
        <begin position="106"/>
        <end position="138"/>
    </location>
</feature>
<feature type="compositionally biased region" description="Low complexity" evidence="1">
    <location>
        <begin position="112"/>
        <end position="124"/>
    </location>
</feature>
<reference evidence="3" key="1">
    <citation type="submission" date="2021-01" db="EMBL/GenBank/DDBJ databases">
        <authorList>
            <person name="Corre E."/>
            <person name="Pelletier E."/>
            <person name="Niang G."/>
            <person name="Scheremetjew M."/>
            <person name="Finn R."/>
            <person name="Kale V."/>
            <person name="Holt S."/>
            <person name="Cochrane G."/>
            <person name="Meng A."/>
            <person name="Brown T."/>
            <person name="Cohen L."/>
        </authorList>
    </citation>
    <scope>NUCLEOTIDE SEQUENCE</scope>
    <source>
        <strain evidence="3">OF101</strain>
    </source>
</reference>
<protein>
    <submittedName>
        <fullName evidence="3">Uncharacterized protein</fullName>
    </submittedName>
</protein>
<evidence type="ECO:0000313" key="3">
    <source>
        <dbReference type="EMBL" id="CAD9182537.1"/>
    </source>
</evidence>
<keyword evidence="2" id="KW-0732">Signal</keyword>
<dbReference type="EMBL" id="HBGE01099658">
    <property type="protein sequence ID" value="CAD9182537.1"/>
    <property type="molecule type" value="Transcribed_RNA"/>
</dbReference>
<sequence>MAQAQAYQRRQSRRPPAQRAPAGMKLALAASLLCLALLAGGAQGSRIGGKPRPTKPRDNSACRSVCNQPSGIEFLAAFWKHFEGVTDPTACCGVCDKVLPPPISAMQLSKGAPPTAAPVAAAEPQTRGGKAGPAPVKR</sequence>
<gene>
    <name evidence="3" type="ORF">ACAT0790_LOCUS59309</name>
</gene>
<feature type="region of interest" description="Disordered" evidence="1">
    <location>
        <begin position="1"/>
        <end position="21"/>
    </location>
</feature>
<organism evidence="3">
    <name type="scientific">Alexandrium catenella</name>
    <name type="common">Red tide dinoflagellate</name>
    <name type="synonym">Gonyaulax catenella</name>
    <dbReference type="NCBI Taxonomy" id="2925"/>
    <lineage>
        <taxon>Eukaryota</taxon>
        <taxon>Sar</taxon>
        <taxon>Alveolata</taxon>
        <taxon>Dinophyceae</taxon>
        <taxon>Gonyaulacales</taxon>
        <taxon>Pyrocystaceae</taxon>
        <taxon>Alexandrium</taxon>
    </lineage>
</organism>
<dbReference type="AlphaFoldDB" id="A0A7S1S229"/>
<name>A0A7S1S229_ALECA</name>